<dbReference type="AlphaFoldDB" id="A0A1I2YA56"/>
<keyword evidence="3" id="KW-1185">Reference proteome</keyword>
<proteinExistence type="predicted"/>
<dbReference type="Proteomes" id="UP000199337">
    <property type="component" value="Unassembled WGS sequence"/>
</dbReference>
<sequence>MGRLTNREGAALLREQIQNAERCDVLARDIVRHLNDIHSINPPVDMEIERLLLEDERLALENDTSHLKFTNGLVTFSPSGASKCKRELFYKACQLQGDPKTFYPFQRRQMRNGSAVHAATQKDLLYAEKYLEKPNFEVVRTKAGRPAWEKNIRQVKQFEHRGVRFQIYGMMDGVLKYTPDATKLGLEFKTKSTTISSIGDYKMRDAQESHKQQCIAYSLIFNLREFLIVYESLAKDSWTKNENAKPDLRAFCVEVSDNQREALLDKYAEVAEARYNGEILPAEFDKCIFCTYKTQCEEMAS</sequence>
<protein>
    <recommendedName>
        <fullName evidence="4">PD-(D/E)XK nuclease superfamily protein</fullName>
    </recommendedName>
</protein>
<evidence type="ECO:0000256" key="1">
    <source>
        <dbReference type="ARBA" id="ARBA00022801"/>
    </source>
</evidence>
<dbReference type="RefSeq" id="WP_092474292.1">
    <property type="nucleotide sequence ID" value="NZ_FOOX01000020.1"/>
</dbReference>
<gene>
    <name evidence="2" type="ORF">SAMN05660649_04341</name>
</gene>
<dbReference type="EMBL" id="FOOX01000020">
    <property type="protein sequence ID" value="SFH22553.1"/>
    <property type="molecule type" value="Genomic_DNA"/>
</dbReference>
<dbReference type="InterPro" id="IPR011604">
    <property type="entry name" value="PDDEXK-like_dom_sf"/>
</dbReference>
<dbReference type="OrthoDB" id="2533824at2"/>
<keyword evidence="1" id="KW-0378">Hydrolase</keyword>
<dbReference type="STRING" id="341036.SAMN05660649_04341"/>
<accession>A0A1I2YA56</accession>
<name>A0A1I2YA56_9FIRM</name>
<dbReference type="GO" id="GO:0016787">
    <property type="term" value="F:hydrolase activity"/>
    <property type="evidence" value="ECO:0007669"/>
    <property type="project" value="UniProtKB-KW"/>
</dbReference>
<dbReference type="Gene3D" id="3.90.320.10">
    <property type="match status" value="1"/>
</dbReference>
<reference evidence="3" key="1">
    <citation type="submission" date="2016-10" db="EMBL/GenBank/DDBJ databases">
        <authorList>
            <person name="Varghese N."/>
            <person name="Submissions S."/>
        </authorList>
    </citation>
    <scope>NUCLEOTIDE SEQUENCE [LARGE SCALE GENOMIC DNA]</scope>
    <source>
        <strain evidence="3">DSM 17038</strain>
    </source>
</reference>
<evidence type="ECO:0000313" key="3">
    <source>
        <dbReference type="Proteomes" id="UP000199337"/>
    </source>
</evidence>
<organism evidence="2 3">
    <name type="scientific">Desulfotruncus arcticus DSM 17038</name>
    <dbReference type="NCBI Taxonomy" id="1121424"/>
    <lineage>
        <taxon>Bacteria</taxon>
        <taxon>Bacillati</taxon>
        <taxon>Bacillota</taxon>
        <taxon>Clostridia</taxon>
        <taxon>Eubacteriales</taxon>
        <taxon>Desulfallaceae</taxon>
        <taxon>Desulfotruncus</taxon>
    </lineage>
</organism>
<evidence type="ECO:0000313" key="2">
    <source>
        <dbReference type="EMBL" id="SFH22553.1"/>
    </source>
</evidence>
<evidence type="ECO:0008006" key="4">
    <source>
        <dbReference type="Google" id="ProtNLM"/>
    </source>
</evidence>